<gene>
    <name evidence="2" type="ORF">KALB_6217</name>
</gene>
<sequence>MFGVDSHVDPGQSMGFALKRLQQALRSRMDAGLARYGLTTPQYAVLALLADQPGISNAELARRAFVTPPTMIRIVTTLAELGLLTRQGTPVEGRARSTRLTEEGRRRLNAAARAVQQCEDLLREQAGPGERELVLRWLADCADRLEAPQRAGVFPDERPGR</sequence>
<dbReference type="SMART" id="SM00347">
    <property type="entry name" value="HTH_MARR"/>
    <property type="match status" value="1"/>
</dbReference>
<protein>
    <recommendedName>
        <fullName evidence="1">HTH marR-type domain-containing protein</fullName>
    </recommendedName>
</protein>
<dbReference type="InterPro" id="IPR039422">
    <property type="entry name" value="MarR/SlyA-like"/>
</dbReference>
<dbReference type="KEGG" id="kal:KALB_6217"/>
<dbReference type="PANTHER" id="PTHR33164:SF43">
    <property type="entry name" value="HTH-TYPE TRANSCRIPTIONAL REPRESSOR YETL"/>
    <property type="match status" value="1"/>
</dbReference>
<dbReference type="OrthoDB" id="3177763at2"/>
<evidence type="ECO:0000313" key="3">
    <source>
        <dbReference type="Proteomes" id="UP000019225"/>
    </source>
</evidence>
<name>W5WFF7_9PSEU</name>
<evidence type="ECO:0000313" key="2">
    <source>
        <dbReference type="EMBL" id="AHH99577.1"/>
    </source>
</evidence>
<evidence type="ECO:0000259" key="1">
    <source>
        <dbReference type="PROSITE" id="PS50995"/>
    </source>
</evidence>
<dbReference type="AlphaFoldDB" id="W5WFF7"/>
<dbReference type="SUPFAM" id="SSF46785">
    <property type="entry name" value="Winged helix' DNA-binding domain"/>
    <property type="match status" value="1"/>
</dbReference>
<proteinExistence type="predicted"/>
<dbReference type="PATRIC" id="fig|1449976.3.peg.6239"/>
<keyword evidence="3" id="KW-1185">Reference proteome</keyword>
<dbReference type="InterPro" id="IPR036390">
    <property type="entry name" value="WH_DNA-bd_sf"/>
</dbReference>
<dbReference type="STRING" id="1449976.KALB_6217"/>
<dbReference type="Gene3D" id="1.10.10.10">
    <property type="entry name" value="Winged helix-like DNA-binding domain superfamily/Winged helix DNA-binding domain"/>
    <property type="match status" value="1"/>
</dbReference>
<dbReference type="EMBL" id="CP007155">
    <property type="protein sequence ID" value="AHH99577.1"/>
    <property type="molecule type" value="Genomic_DNA"/>
</dbReference>
<feature type="domain" description="HTH marR-type" evidence="1">
    <location>
        <begin position="11"/>
        <end position="143"/>
    </location>
</feature>
<dbReference type="GO" id="GO:0006950">
    <property type="term" value="P:response to stress"/>
    <property type="evidence" value="ECO:0007669"/>
    <property type="project" value="TreeGrafter"/>
</dbReference>
<dbReference type="InterPro" id="IPR000835">
    <property type="entry name" value="HTH_MarR-typ"/>
</dbReference>
<dbReference type="InterPro" id="IPR036388">
    <property type="entry name" value="WH-like_DNA-bd_sf"/>
</dbReference>
<reference evidence="2 3" key="1">
    <citation type="journal article" date="2014" name="BMC Genomics">
        <title>Complete genome sequence of producer of the glycopeptide antibiotic Aculeximycin Kutzneria albida DSM 43870T, a representative of minor genus of Pseudonocardiaceae.</title>
        <authorList>
            <person name="Rebets Y."/>
            <person name="Tokovenko B."/>
            <person name="Lushchyk I."/>
            <person name="Ruckert C."/>
            <person name="Zaburannyi N."/>
            <person name="Bechthold A."/>
            <person name="Kalinowski J."/>
            <person name="Luzhetskyy A."/>
        </authorList>
    </citation>
    <scope>NUCLEOTIDE SEQUENCE [LARGE SCALE GENOMIC DNA]</scope>
    <source>
        <strain evidence="2">DSM 43870</strain>
    </source>
</reference>
<dbReference type="PANTHER" id="PTHR33164">
    <property type="entry name" value="TRANSCRIPTIONAL REGULATOR, MARR FAMILY"/>
    <property type="match status" value="1"/>
</dbReference>
<dbReference type="Pfam" id="PF12802">
    <property type="entry name" value="MarR_2"/>
    <property type="match status" value="1"/>
</dbReference>
<dbReference type="HOGENOM" id="CLU_083287_4_4_11"/>
<dbReference type="PROSITE" id="PS50995">
    <property type="entry name" value="HTH_MARR_2"/>
    <property type="match status" value="1"/>
</dbReference>
<organism evidence="2 3">
    <name type="scientific">Kutzneria albida DSM 43870</name>
    <dbReference type="NCBI Taxonomy" id="1449976"/>
    <lineage>
        <taxon>Bacteria</taxon>
        <taxon>Bacillati</taxon>
        <taxon>Actinomycetota</taxon>
        <taxon>Actinomycetes</taxon>
        <taxon>Pseudonocardiales</taxon>
        <taxon>Pseudonocardiaceae</taxon>
        <taxon>Kutzneria</taxon>
    </lineage>
</organism>
<dbReference type="eggNOG" id="COG1846">
    <property type="taxonomic scope" value="Bacteria"/>
</dbReference>
<accession>W5WFF7</accession>
<dbReference type="GO" id="GO:0003700">
    <property type="term" value="F:DNA-binding transcription factor activity"/>
    <property type="evidence" value="ECO:0007669"/>
    <property type="project" value="InterPro"/>
</dbReference>
<dbReference type="Proteomes" id="UP000019225">
    <property type="component" value="Chromosome"/>
</dbReference>